<dbReference type="Proteomes" id="UP000242699">
    <property type="component" value="Unassembled WGS sequence"/>
</dbReference>
<gene>
    <name evidence="1" type="ORF">C7B43_01775</name>
</gene>
<organism evidence="1 2">
    <name type="scientific">Sulfobacillus benefaciens</name>
    <dbReference type="NCBI Taxonomy" id="453960"/>
    <lineage>
        <taxon>Bacteria</taxon>
        <taxon>Bacillati</taxon>
        <taxon>Bacillota</taxon>
        <taxon>Clostridia</taxon>
        <taxon>Eubacteriales</taxon>
        <taxon>Clostridiales Family XVII. Incertae Sedis</taxon>
        <taxon>Sulfobacillus</taxon>
    </lineage>
</organism>
<name>A0A2T2XAD4_9FIRM</name>
<dbReference type="AlphaFoldDB" id="A0A2T2XAD4"/>
<dbReference type="EMBL" id="PXYT01000002">
    <property type="protein sequence ID" value="PSR31450.1"/>
    <property type="molecule type" value="Genomic_DNA"/>
</dbReference>
<reference evidence="1 2" key="1">
    <citation type="journal article" date="2014" name="BMC Genomics">
        <title>Comparison of environmental and isolate Sulfobacillus genomes reveals diverse carbon, sulfur, nitrogen, and hydrogen metabolisms.</title>
        <authorList>
            <person name="Justice N.B."/>
            <person name="Norman A."/>
            <person name="Brown C.T."/>
            <person name="Singh A."/>
            <person name="Thomas B.C."/>
            <person name="Banfield J.F."/>
        </authorList>
    </citation>
    <scope>NUCLEOTIDE SEQUENCE [LARGE SCALE GENOMIC DNA]</scope>
    <source>
        <strain evidence="1">AMDSBA1</strain>
    </source>
</reference>
<comment type="caution">
    <text evidence="1">The sequence shown here is derived from an EMBL/GenBank/DDBJ whole genome shotgun (WGS) entry which is preliminary data.</text>
</comment>
<evidence type="ECO:0000313" key="1">
    <source>
        <dbReference type="EMBL" id="PSR31450.1"/>
    </source>
</evidence>
<sequence length="123" mass="13958">MMSAWDWLEDLVQPVVIVTDGPENSAFTEVFQDHRLIVWKKGCERRDKPWPWFPQNISIYGIGRPGEKVHIWFAGQPVGQEEASWRDLMLAVGRGKKLLTPVAEQMAAEIVKPVNVAVFTTPS</sequence>
<accession>A0A2T2XAD4</accession>
<protein>
    <submittedName>
        <fullName evidence="1">Uncharacterized protein</fullName>
    </submittedName>
</protein>
<evidence type="ECO:0000313" key="2">
    <source>
        <dbReference type="Proteomes" id="UP000242699"/>
    </source>
</evidence>
<proteinExistence type="predicted"/>